<gene>
    <name evidence="6" type="ORF">J2Z79_000353</name>
</gene>
<keyword evidence="3 5" id="KW-1133">Transmembrane helix</keyword>
<evidence type="ECO:0000313" key="6">
    <source>
        <dbReference type="EMBL" id="MBP2016979.1"/>
    </source>
</evidence>
<evidence type="ECO:0000313" key="7">
    <source>
        <dbReference type="Proteomes" id="UP001519289"/>
    </source>
</evidence>
<evidence type="ECO:0000256" key="2">
    <source>
        <dbReference type="ARBA" id="ARBA00022692"/>
    </source>
</evidence>
<dbReference type="GO" id="GO:0043831">
    <property type="term" value="F:thiosulfate dehydrogenase (quinone) activity"/>
    <property type="evidence" value="ECO:0007669"/>
    <property type="project" value="UniProtKB-EC"/>
</dbReference>
<dbReference type="InterPro" id="IPR032808">
    <property type="entry name" value="DoxX"/>
</dbReference>
<feature type="transmembrane region" description="Helical" evidence="5">
    <location>
        <begin position="12"/>
        <end position="30"/>
    </location>
</feature>
<comment type="caution">
    <text evidence="6">The sequence shown here is derived from an EMBL/GenBank/DDBJ whole genome shotgun (WGS) entry which is preliminary data.</text>
</comment>
<dbReference type="Pfam" id="PF07681">
    <property type="entry name" value="DoxX"/>
    <property type="match status" value="1"/>
</dbReference>
<reference evidence="6 7" key="1">
    <citation type="submission" date="2021-03" db="EMBL/GenBank/DDBJ databases">
        <title>Genomic Encyclopedia of Type Strains, Phase IV (KMG-IV): sequencing the most valuable type-strain genomes for metagenomic binning, comparative biology and taxonomic classification.</title>
        <authorList>
            <person name="Goeker M."/>
        </authorList>
    </citation>
    <scope>NUCLEOTIDE SEQUENCE [LARGE SCALE GENOMIC DNA]</scope>
    <source>
        <strain evidence="6 7">DSM 27138</strain>
    </source>
</reference>
<accession>A0ABS4JN71</accession>
<evidence type="ECO:0000256" key="5">
    <source>
        <dbReference type="SAM" id="Phobius"/>
    </source>
</evidence>
<name>A0ABS4JN71_9FIRM</name>
<dbReference type="Proteomes" id="UP001519289">
    <property type="component" value="Unassembled WGS sequence"/>
</dbReference>
<dbReference type="EMBL" id="JAGGLG010000002">
    <property type="protein sequence ID" value="MBP2016979.1"/>
    <property type="molecule type" value="Genomic_DNA"/>
</dbReference>
<comment type="subcellular location">
    <subcellularLocation>
        <location evidence="1">Membrane</location>
        <topology evidence="1">Multi-pass membrane protein</topology>
    </subcellularLocation>
</comment>
<dbReference type="PANTHER" id="PTHR39157">
    <property type="entry name" value="INTEGRAL MEMBRANE PROTEIN-RELATED"/>
    <property type="match status" value="1"/>
</dbReference>
<dbReference type="RefSeq" id="WP_209465131.1">
    <property type="nucleotide sequence ID" value="NZ_JAGGLG010000002.1"/>
</dbReference>
<keyword evidence="7" id="KW-1185">Reference proteome</keyword>
<dbReference type="EC" id="1.8.5.2" evidence="6"/>
<feature type="transmembrane region" description="Helical" evidence="5">
    <location>
        <begin position="89"/>
        <end position="115"/>
    </location>
</feature>
<keyword evidence="4 5" id="KW-0472">Membrane</keyword>
<proteinExistence type="predicted"/>
<evidence type="ECO:0000256" key="3">
    <source>
        <dbReference type="ARBA" id="ARBA00022989"/>
    </source>
</evidence>
<keyword evidence="2 5" id="KW-0812">Transmembrane</keyword>
<keyword evidence="6" id="KW-0560">Oxidoreductase</keyword>
<protein>
    <submittedName>
        <fullName evidence="6">Thiosulfate dehydrogenase [quinone] large subunit</fullName>
        <ecNumber evidence="6">1.8.5.2</ecNumber>
    </submittedName>
</protein>
<evidence type="ECO:0000256" key="4">
    <source>
        <dbReference type="ARBA" id="ARBA00023136"/>
    </source>
</evidence>
<organism evidence="6 7">
    <name type="scientific">Symbiobacterium terraclitae</name>
    <dbReference type="NCBI Taxonomy" id="557451"/>
    <lineage>
        <taxon>Bacteria</taxon>
        <taxon>Bacillati</taxon>
        <taxon>Bacillota</taxon>
        <taxon>Clostridia</taxon>
        <taxon>Eubacteriales</taxon>
        <taxon>Symbiobacteriaceae</taxon>
        <taxon>Symbiobacterium</taxon>
    </lineage>
</organism>
<feature type="transmembrane region" description="Helical" evidence="5">
    <location>
        <begin position="127"/>
        <end position="147"/>
    </location>
</feature>
<evidence type="ECO:0000256" key="1">
    <source>
        <dbReference type="ARBA" id="ARBA00004141"/>
    </source>
</evidence>
<dbReference type="PANTHER" id="PTHR39157:SF1">
    <property type="entry name" value="DOXX FAMILY PROTEIN"/>
    <property type="match status" value="1"/>
</dbReference>
<sequence>MTEFFKGPKGSWIWLVIRLYVGYQWLHAGWGKLTGGFDASGFIKGAIAKSVPASEGAKPVVQAWWGAFLENFALPNIGLFNFLVPIGEFLVGLALILGFATIFAATMGMVMNFSFLMSGTISSNPNLLALEFVLIALGGAYAGYLGVDYWFRPAFRSAIARLTGGEGATAKASA</sequence>